<feature type="transmembrane region" description="Helical" evidence="1">
    <location>
        <begin position="86"/>
        <end position="104"/>
    </location>
</feature>
<dbReference type="EMBL" id="FOGI01000015">
    <property type="protein sequence ID" value="SES45976.1"/>
    <property type="molecule type" value="Genomic_DNA"/>
</dbReference>
<dbReference type="InterPro" id="IPR019251">
    <property type="entry name" value="DUF2231_TM"/>
</dbReference>
<keyword evidence="4" id="KW-1185">Reference proteome</keyword>
<evidence type="ECO:0000259" key="2">
    <source>
        <dbReference type="Pfam" id="PF09990"/>
    </source>
</evidence>
<feature type="transmembrane region" description="Helical" evidence="1">
    <location>
        <begin position="116"/>
        <end position="136"/>
    </location>
</feature>
<evidence type="ECO:0000256" key="1">
    <source>
        <dbReference type="SAM" id="Phobius"/>
    </source>
</evidence>
<keyword evidence="1" id="KW-0812">Transmembrane</keyword>
<sequence length="156" mass="16357">MPEFINGLPVHALVVHAVVVLVPLAVLGTIVIAVWPAARARFGWLVVGFAAVGAVLTPIATSSGEDLEKRLPENDLIKAHEELGDTLIWFVLGLLVVVTALMVVSTRTAQSWTKPAVIVLAVLCVGVGAAAGVHTYRVGDAGARAVWDGIDQQPAR</sequence>
<evidence type="ECO:0000313" key="4">
    <source>
        <dbReference type="Proteomes" id="UP000199051"/>
    </source>
</evidence>
<dbReference type="Proteomes" id="UP000199051">
    <property type="component" value="Unassembled WGS sequence"/>
</dbReference>
<feature type="domain" description="DUF2231" evidence="2">
    <location>
        <begin position="7"/>
        <end position="148"/>
    </location>
</feature>
<evidence type="ECO:0000313" key="3">
    <source>
        <dbReference type="EMBL" id="SES45976.1"/>
    </source>
</evidence>
<protein>
    <recommendedName>
        <fullName evidence="2">DUF2231 domain-containing protein</fullName>
    </recommendedName>
</protein>
<keyword evidence="1" id="KW-1133">Transmembrane helix</keyword>
<name>A0A1H9XIF7_9PSEU</name>
<accession>A0A1H9XIF7</accession>
<keyword evidence="1" id="KW-0472">Membrane</keyword>
<reference evidence="4" key="1">
    <citation type="submission" date="2016-10" db="EMBL/GenBank/DDBJ databases">
        <authorList>
            <person name="Varghese N."/>
            <person name="Submissions S."/>
        </authorList>
    </citation>
    <scope>NUCLEOTIDE SEQUENCE [LARGE SCALE GENOMIC DNA]</scope>
    <source>
        <strain evidence="4">DSM 44260</strain>
    </source>
</reference>
<dbReference type="RefSeq" id="WP_092785895.1">
    <property type="nucleotide sequence ID" value="NZ_FOGI01000015.1"/>
</dbReference>
<feature type="transmembrane region" description="Helical" evidence="1">
    <location>
        <begin position="42"/>
        <end position="61"/>
    </location>
</feature>
<proteinExistence type="predicted"/>
<dbReference type="AlphaFoldDB" id="A0A1H9XIF7"/>
<organism evidence="3 4">
    <name type="scientific">Actinokineospora terrae</name>
    <dbReference type="NCBI Taxonomy" id="155974"/>
    <lineage>
        <taxon>Bacteria</taxon>
        <taxon>Bacillati</taxon>
        <taxon>Actinomycetota</taxon>
        <taxon>Actinomycetes</taxon>
        <taxon>Pseudonocardiales</taxon>
        <taxon>Pseudonocardiaceae</taxon>
        <taxon>Actinokineospora</taxon>
    </lineage>
</organism>
<gene>
    <name evidence="3" type="ORF">SAMN04487818_115191</name>
</gene>
<dbReference type="Pfam" id="PF09990">
    <property type="entry name" value="DUF2231"/>
    <property type="match status" value="1"/>
</dbReference>
<dbReference type="STRING" id="155974.SAMN04487818_115191"/>
<feature type="transmembrane region" description="Helical" evidence="1">
    <location>
        <begin position="12"/>
        <end position="35"/>
    </location>
</feature>